<dbReference type="KEGG" id="pchm:VFPPC_16381"/>
<dbReference type="EMBL" id="LSBJ02000006">
    <property type="protein sequence ID" value="OAQ62808.2"/>
    <property type="molecule type" value="Genomic_DNA"/>
</dbReference>
<keyword evidence="1" id="KW-1133">Transmembrane helix</keyword>
<organism evidence="2 3">
    <name type="scientific">Pochonia chlamydosporia 170</name>
    <dbReference type="NCBI Taxonomy" id="1380566"/>
    <lineage>
        <taxon>Eukaryota</taxon>
        <taxon>Fungi</taxon>
        <taxon>Dikarya</taxon>
        <taxon>Ascomycota</taxon>
        <taxon>Pezizomycotina</taxon>
        <taxon>Sordariomycetes</taxon>
        <taxon>Hypocreomycetidae</taxon>
        <taxon>Hypocreales</taxon>
        <taxon>Clavicipitaceae</taxon>
        <taxon>Pochonia</taxon>
    </lineage>
</organism>
<gene>
    <name evidence="2" type="ORF">VFPPC_16381</name>
</gene>
<keyword evidence="1" id="KW-0812">Transmembrane</keyword>
<dbReference type="GeneID" id="28858128"/>
<evidence type="ECO:0000313" key="3">
    <source>
        <dbReference type="Proteomes" id="UP000078397"/>
    </source>
</evidence>
<feature type="transmembrane region" description="Helical" evidence="1">
    <location>
        <begin position="12"/>
        <end position="29"/>
    </location>
</feature>
<dbReference type="Proteomes" id="UP000078397">
    <property type="component" value="Unassembled WGS sequence"/>
</dbReference>
<dbReference type="RefSeq" id="XP_018140388.2">
    <property type="nucleotide sequence ID" value="XM_018294134.2"/>
</dbReference>
<accession>A0A179FBL1</accession>
<proteinExistence type="predicted"/>
<dbReference type="AlphaFoldDB" id="A0A179FBL1"/>
<reference evidence="2 3" key="1">
    <citation type="journal article" date="2016" name="PLoS Pathog.">
        <title>Biosynthesis of antibiotic leucinostatins in bio-control fungus Purpureocillium lilacinum and their inhibition on phytophthora revealed by genome mining.</title>
        <authorList>
            <person name="Wang G."/>
            <person name="Liu Z."/>
            <person name="Lin R."/>
            <person name="Li E."/>
            <person name="Mao Z."/>
            <person name="Ling J."/>
            <person name="Yang Y."/>
            <person name="Yin W.B."/>
            <person name="Xie B."/>
        </authorList>
    </citation>
    <scope>NUCLEOTIDE SEQUENCE [LARGE SCALE GENOMIC DNA]</scope>
    <source>
        <strain evidence="2">170</strain>
    </source>
</reference>
<protein>
    <submittedName>
        <fullName evidence="2">Uncharacterized protein</fullName>
    </submittedName>
</protein>
<keyword evidence="1" id="KW-0472">Membrane</keyword>
<evidence type="ECO:0000313" key="2">
    <source>
        <dbReference type="EMBL" id="OAQ62808.2"/>
    </source>
</evidence>
<evidence type="ECO:0000256" key="1">
    <source>
        <dbReference type="SAM" id="Phobius"/>
    </source>
</evidence>
<keyword evidence="3" id="KW-1185">Reference proteome</keyword>
<sequence>MKPAEIWPSHLNFVRICLLCLMIWCVWVVEDTRRSLCVSHASQPVHNVLQVVRLHGVLYVRKGRKKSRSGCAGIRPKVNLMTVHGWC</sequence>
<comment type="caution">
    <text evidence="2">The sequence shown here is derived from an EMBL/GenBank/DDBJ whole genome shotgun (WGS) entry which is preliminary data.</text>
</comment>
<name>A0A179FBL1_METCM</name>